<keyword evidence="3" id="KW-0949">S-adenosyl-L-methionine</keyword>
<evidence type="ECO:0000313" key="5">
    <source>
        <dbReference type="EMBL" id="SDE24535.1"/>
    </source>
</evidence>
<dbReference type="RefSeq" id="WP_091039624.1">
    <property type="nucleotide sequence ID" value="NZ_FNAD01000016.1"/>
</dbReference>
<evidence type="ECO:0000313" key="6">
    <source>
        <dbReference type="Proteomes" id="UP000198949"/>
    </source>
</evidence>
<keyword evidence="6" id="KW-1185">Reference proteome</keyword>
<evidence type="ECO:0000256" key="4">
    <source>
        <dbReference type="ARBA" id="ARBA00022785"/>
    </source>
</evidence>
<accession>A0A1G7BE73</accession>
<name>A0A1G7BE73_9ACTN</name>
<proteinExistence type="predicted"/>
<dbReference type="Gene3D" id="3.40.1780.10">
    <property type="entry name" value="QueA-like"/>
    <property type="match status" value="1"/>
</dbReference>
<evidence type="ECO:0000256" key="1">
    <source>
        <dbReference type="ARBA" id="ARBA00022490"/>
    </source>
</evidence>
<dbReference type="InterPro" id="IPR036100">
    <property type="entry name" value="QueA_sf"/>
</dbReference>
<dbReference type="InterPro" id="IPR003699">
    <property type="entry name" value="QueA"/>
</dbReference>
<dbReference type="PANTHER" id="PTHR30307">
    <property type="entry name" value="S-ADENOSYLMETHIONINE:TRNA RIBOSYLTRANSFERASE-ISOMERASE"/>
    <property type="match status" value="1"/>
</dbReference>
<dbReference type="SUPFAM" id="SSF111337">
    <property type="entry name" value="QueA-like"/>
    <property type="match status" value="1"/>
</dbReference>
<dbReference type="OrthoDB" id="9783887at2"/>
<organism evidence="5 6">
    <name type="scientific">Glycomyces harbinensis</name>
    <dbReference type="NCBI Taxonomy" id="58114"/>
    <lineage>
        <taxon>Bacteria</taxon>
        <taxon>Bacillati</taxon>
        <taxon>Actinomycetota</taxon>
        <taxon>Actinomycetes</taxon>
        <taxon>Glycomycetales</taxon>
        <taxon>Glycomycetaceae</taxon>
        <taxon>Glycomyces</taxon>
    </lineage>
</organism>
<keyword evidence="5" id="KW-0413">Isomerase</keyword>
<dbReference type="Pfam" id="PF02547">
    <property type="entry name" value="Queuosine_synth"/>
    <property type="match status" value="1"/>
</dbReference>
<reference evidence="6" key="1">
    <citation type="submission" date="2016-10" db="EMBL/GenBank/DDBJ databases">
        <authorList>
            <person name="Varghese N."/>
            <person name="Submissions S."/>
        </authorList>
    </citation>
    <scope>NUCLEOTIDE SEQUENCE [LARGE SCALE GENOMIC DNA]</scope>
    <source>
        <strain evidence="6">CGMCC 4.3516</strain>
    </source>
</reference>
<dbReference type="Proteomes" id="UP000198949">
    <property type="component" value="Unassembled WGS sequence"/>
</dbReference>
<dbReference type="InterPro" id="IPR042118">
    <property type="entry name" value="QueA_dom1"/>
</dbReference>
<dbReference type="Gene3D" id="2.40.10.240">
    <property type="entry name" value="QueA-like"/>
    <property type="match status" value="1"/>
</dbReference>
<protein>
    <submittedName>
        <fullName evidence="5">S-adenosylmethionine:tRNA ribosyltransferase-isomerase</fullName>
    </submittedName>
</protein>
<sequence>MSTTLTSPFAFALDAALEADRPAEARGASRSDVRMLVSDKATGAIGHHRFDALPALVRPGDLLVVNNSGTMPASVPTRQGWRVHFSSTRPDGSWLVELRDRDKPYLGEVLGRIVDLPGGVELYLERRFGKRLWVTRPKFASVPEYLAKYGKPIRYSYVDRDWPISAYQTAFATVPGSAEMPSAARPFTPEIVTRLVSAGVGVAPITLHTGVASLESDEDPYPEWFEVGDFTARAVNAAKAAGGRVIAVGTTAVRALESAAAEGGEVAAASGHTDRIVSTADPVKVVDGLLTGFHEPRSTHLSMLEAICDTDLLRASYTAAIEERYLWHEFGDVHLIA</sequence>
<dbReference type="EMBL" id="FNAD01000016">
    <property type="protein sequence ID" value="SDE24535.1"/>
    <property type="molecule type" value="Genomic_DNA"/>
</dbReference>
<evidence type="ECO:0000256" key="3">
    <source>
        <dbReference type="ARBA" id="ARBA00022691"/>
    </source>
</evidence>
<dbReference type="GO" id="GO:0051075">
    <property type="term" value="F:S-adenosylmethionine:tRNA ribosyltransferase-isomerase activity"/>
    <property type="evidence" value="ECO:0007669"/>
    <property type="project" value="TreeGrafter"/>
</dbReference>
<dbReference type="GO" id="GO:0008616">
    <property type="term" value="P:tRNA queuosine(34) biosynthetic process"/>
    <property type="evidence" value="ECO:0007669"/>
    <property type="project" value="UniProtKB-KW"/>
</dbReference>
<gene>
    <name evidence="5" type="ORF">SAMN05216270_11665</name>
</gene>
<dbReference type="AlphaFoldDB" id="A0A1G7BE73"/>
<keyword evidence="1" id="KW-0963">Cytoplasm</keyword>
<keyword evidence="4" id="KW-0671">Queuosine biosynthesis</keyword>
<keyword evidence="2 5" id="KW-0808">Transferase</keyword>
<dbReference type="InterPro" id="IPR042119">
    <property type="entry name" value="QueA_dom2"/>
</dbReference>
<dbReference type="STRING" id="58114.SAMN05216270_11665"/>
<dbReference type="PANTHER" id="PTHR30307:SF0">
    <property type="entry name" value="S-ADENOSYLMETHIONINE:TRNA RIBOSYLTRANSFERASE-ISOMERASE"/>
    <property type="match status" value="1"/>
</dbReference>
<evidence type="ECO:0000256" key="2">
    <source>
        <dbReference type="ARBA" id="ARBA00022679"/>
    </source>
</evidence>